<keyword evidence="2" id="KW-1185">Reference proteome</keyword>
<protein>
    <submittedName>
        <fullName evidence="1">Uncharacterized protein</fullName>
    </submittedName>
</protein>
<organism evidence="1 2">
    <name type="scientific">Dysgonomonas capnocytophagoides</name>
    <dbReference type="NCBI Taxonomy" id="45254"/>
    <lineage>
        <taxon>Bacteria</taxon>
        <taxon>Pseudomonadati</taxon>
        <taxon>Bacteroidota</taxon>
        <taxon>Bacteroidia</taxon>
        <taxon>Bacteroidales</taxon>
        <taxon>Dysgonomonadaceae</taxon>
        <taxon>Dysgonomonas</taxon>
    </lineage>
</organism>
<evidence type="ECO:0000313" key="2">
    <source>
        <dbReference type="Proteomes" id="UP000297861"/>
    </source>
</evidence>
<sequence length="62" mass="7329">MKQPKFNIGQRVYHVIPESECGVVINIKFDYLTGLHEYQVAFSVSTESLWYYEHELSTDKIF</sequence>
<evidence type="ECO:0000313" key="1">
    <source>
        <dbReference type="EMBL" id="TFD96682.1"/>
    </source>
</evidence>
<comment type="caution">
    <text evidence="1">The sequence shown here is derived from an EMBL/GenBank/DDBJ whole genome shotgun (WGS) entry which is preliminary data.</text>
</comment>
<dbReference type="RefSeq" id="WP_134436005.1">
    <property type="nucleotide sequence ID" value="NZ_SOML01000004.1"/>
</dbReference>
<dbReference type="OrthoDB" id="9940602at2"/>
<dbReference type="Proteomes" id="UP000297861">
    <property type="component" value="Unassembled WGS sequence"/>
</dbReference>
<dbReference type="AlphaFoldDB" id="A0A4Y8L5A8"/>
<accession>A0A4Y8L5A8</accession>
<proteinExistence type="predicted"/>
<reference evidence="1 2" key="1">
    <citation type="submission" date="2019-03" db="EMBL/GenBank/DDBJ databases">
        <title>San Antonio Military Medical Center submission to MRSN (WRAIR), pending publication.</title>
        <authorList>
            <person name="Blyth D.M."/>
            <person name="Mccarthy S.L."/>
            <person name="Schall S.E."/>
            <person name="Stam J.A."/>
            <person name="Ong A.C."/>
            <person name="Mcgann P.T."/>
        </authorList>
    </citation>
    <scope>NUCLEOTIDE SEQUENCE [LARGE SCALE GENOMIC DNA]</scope>
    <source>
        <strain evidence="1 2">MRSN571793</strain>
    </source>
</reference>
<gene>
    <name evidence="1" type="ORF">E2605_07635</name>
</gene>
<name>A0A4Y8L5A8_9BACT</name>
<dbReference type="EMBL" id="SOML01000004">
    <property type="protein sequence ID" value="TFD96682.1"/>
    <property type="molecule type" value="Genomic_DNA"/>
</dbReference>